<gene>
    <name evidence="1" type="ORF">GCM10009430_12320</name>
</gene>
<sequence length="259" mass="29638">MKKELYVVFSLLGLVGYAQEKDVLHGKILTDTLQPQSINIINLTKGLGTINDDVGYFQIKAEEGDTIVFSSVQHYQKTHIVTKKDLKKANLAILLVTKVNELDEVIVSQYDLSGEVKEDIKKIETYEDNLPMFNAKVLDETPFIKEMGVKTVKNRVIVDEMDATPVNLIAVGRMVASLFKKKDKTNHGNTRIRKITDFYQATFIVEELEIPATELYNFLDYINEQAETKKILKTGDELRVLEHLIQQSKIFNDENQKRK</sequence>
<evidence type="ECO:0000313" key="1">
    <source>
        <dbReference type="EMBL" id="GAA0716531.1"/>
    </source>
</evidence>
<evidence type="ECO:0000313" key="2">
    <source>
        <dbReference type="Proteomes" id="UP001501758"/>
    </source>
</evidence>
<organism evidence="1 2">
    <name type="scientific">Aquimarina litoralis</name>
    <dbReference type="NCBI Taxonomy" id="584605"/>
    <lineage>
        <taxon>Bacteria</taxon>
        <taxon>Pseudomonadati</taxon>
        <taxon>Bacteroidota</taxon>
        <taxon>Flavobacteriia</taxon>
        <taxon>Flavobacteriales</taxon>
        <taxon>Flavobacteriaceae</taxon>
        <taxon>Aquimarina</taxon>
    </lineage>
</organism>
<reference evidence="1 2" key="1">
    <citation type="journal article" date="2019" name="Int. J. Syst. Evol. Microbiol.">
        <title>The Global Catalogue of Microorganisms (GCM) 10K type strain sequencing project: providing services to taxonomists for standard genome sequencing and annotation.</title>
        <authorList>
            <consortium name="The Broad Institute Genomics Platform"/>
            <consortium name="The Broad Institute Genome Sequencing Center for Infectious Disease"/>
            <person name="Wu L."/>
            <person name="Ma J."/>
        </authorList>
    </citation>
    <scope>NUCLEOTIDE SEQUENCE [LARGE SCALE GENOMIC DNA]</scope>
    <source>
        <strain evidence="1 2">JCM 15974</strain>
    </source>
</reference>
<dbReference type="RefSeq" id="WP_343911486.1">
    <property type="nucleotide sequence ID" value="NZ_BAAAGE010000001.1"/>
</dbReference>
<accession>A0ABN1ILG3</accession>
<name>A0ABN1ILG3_9FLAO</name>
<evidence type="ECO:0008006" key="3">
    <source>
        <dbReference type="Google" id="ProtNLM"/>
    </source>
</evidence>
<protein>
    <recommendedName>
        <fullName evidence="3">CarboxypepD_reg-like domain-containing protein</fullName>
    </recommendedName>
</protein>
<dbReference type="Proteomes" id="UP001501758">
    <property type="component" value="Unassembled WGS sequence"/>
</dbReference>
<proteinExistence type="predicted"/>
<comment type="caution">
    <text evidence="1">The sequence shown here is derived from an EMBL/GenBank/DDBJ whole genome shotgun (WGS) entry which is preliminary data.</text>
</comment>
<dbReference type="EMBL" id="BAAAGE010000001">
    <property type="protein sequence ID" value="GAA0716531.1"/>
    <property type="molecule type" value="Genomic_DNA"/>
</dbReference>
<keyword evidence="2" id="KW-1185">Reference proteome</keyword>